<feature type="compositionally biased region" description="Polar residues" evidence="3">
    <location>
        <begin position="44"/>
        <end position="54"/>
    </location>
</feature>
<dbReference type="InterPro" id="IPR003591">
    <property type="entry name" value="Leu-rich_rpt_typical-subtyp"/>
</dbReference>
<dbReference type="SUPFAM" id="SSF52058">
    <property type="entry name" value="L domain-like"/>
    <property type="match status" value="1"/>
</dbReference>
<accession>A0AAN6F4I3</accession>
<dbReference type="PANTHER" id="PTHR48051">
    <property type="match status" value="1"/>
</dbReference>
<evidence type="ECO:0000256" key="2">
    <source>
        <dbReference type="ARBA" id="ARBA00022737"/>
    </source>
</evidence>
<evidence type="ECO:0000313" key="4">
    <source>
        <dbReference type="EMBL" id="KAK0304270.1"/>
    </source>
</evidence>
<organism evidence="4 5">
    <name type="scientific">Friedmanniomyces endolithicus</name>
    <dbReference type="NCBI Taxonomy" id="329885"/>
    <lineage>
        <taxon>Eukaryota</taxon>
        <taxon>Fungi</taxon>
        <taxon>Dikarya</taxon>
        <taxon>Ascomycota</taxon>
        <taxon>Pezizomycotina</taxon>
        <taxon>Dothideomycetes</taxon>
        <taxon>Dothideomycetidae</taxon>
        <taxon>Mycosphaerellales</taxon>
        <taxon>Teratosphaeriaceae</taxon>
        <taxon>Friedmanniomyces</taxon>
    </lineage>
</organism>
<dbReference type="SMART" id="SM00369">
    <property type="entry name" value="LRR_TYP"/>
    <property type="match status" value="2"/>
</dbReference>
<sequence>MALPSSPPLLTIEDELDLPSASNLLPVASASHPQHRKRPHSDYDSLSSDPLFSDTTEDDEAQNAERPRRKKVVRGPWWRRDPDFRRNMAKRGSLRNADSGVFMGSDDSEDIMDGILSSQQRMQELAMEDKVVEEEAPVQAVSPAESCAARIIQANLDSGREAVDLSGLALDHISDATLRPLHQLIKSSFTTFTHPPSEDEFGPLTPSLTVILSTNQLTSLPAELFNLSNITCLSLRGNHLTHLPPAIARLTRLTELNIAGNNIRYLPWEFLNLLHCQGDHRQITIRPNPLLQPTDLSGPSPLPRPNFTPVGSEDLSRFADTRETVEKMRVKHRKAGCLNMRGELELRLKLGRMLRIQHLQAESRAGTELKLCREELIYLASSSIQYLGVDGAPLRRTNAIPTDSVDDWLATMDPSAHAPPASTTAHTPSLFELALRSLQRTHNLSEFLPSPNHTQTPTTTTTTPPDYNLPPSIASALHAAALNTATHGNEKCSACHREFVVARAQWVEYWFHGFPSQQELSGESVLPFLRRGMMLIMVVGDGR</sequence>
<dbReference type="Pfam" id="PF13855">
    <property type="entry name" value="LRR_8"/>
    <property type="match status" value="1"/>
</dbReference>
<evidence type="ECO:0000256" key="1">
    <source>
        <dbReference type="ARBA" id="ARBA00022614"/>
    </source>
</evidence>
<dbReference type="InterPro" id="IPR032675">
    <property type="entry name" value="LRR_dom_sf"/>
</dbReference>
<feature type="region of interest" description="Disordered" evidence="3">
    <location>
        <begin position="23"/>
        <end position="74"/>
    </location>
</feature>
<evidence type="ECO:0000313" key="5">
    <source>
        <dbReference type="Proteomes" id="UP001168146"/>
    </source>
</evidence>
<keyword evidence="2" id="KW-0677">Repeat</keyword>
<dbReference type="InterPro" id="IPR050216">
    <property type="entry name" value="LRR_domain-containing"/>
</dbReference>
<dbReference type="EMBL" id="JASUXU010000132">
    <property type="protein sequence ID" value="KAK0304270.1"/>
    <property type="molecule type" value="Genomic_DNA"/>
</dbReference>
<dbReference type="PANTHER" id="PTHR48051:SF1">
    <property type="entry name" value="RAS SUPPRESSOR PROTEIN 1"/>
    <property type="match status" value="1"/>
</dbReference>
<reference evidence="4" key="1">
    <citation type="submission" date="2021-12" db="EMBL/GenBank/DDBJ databases">
        <title>Black yeast isolated from Biological Soil Crust.</title>
        <authorList>
            <person name="Kurbessoian T."/>
        </authorList>
    </citation>
    <scope>NUCLEOTIDE SEQUENCE</scope>
    <source>
        <strain evidence="4">CCFEE 5208</strain>
    </source>
</reference>
<keyword evidence="1" id="KW-0433">Leucine-rich repeat</keyword>
<dbReference type="AlphaFoldDB" id="A0AAN6F4I3"/>
<protein>
    <submittedName>
        <fullName evidence="4">Uncharacterized protein</fullName>
    </submittedName>
</protein>
<evidence type="ECO:0000256" key="3">
    <source>
        <dbReference type="SAM" id="MobiDB-lite"/>
    </source>
</evidence>
<comment type="caution">
    <text evidence="4">The sequence shown here is derived from an EMBL/GenBank/DDBJ whole genome shotgun (WGS) entry which is preliminary data.</text>
</comment>
<dbReference type="Proteomes" id="UP001168146">
    <property type="component" value="Unassembled WGS sequence"/>
</dbReference>
<gene>
    <name evidence="4" type="ORF">LTR82_017265</name>
</gene>
<name>A0AAN6F4I3_9PEZI</name>
<dbReference type="InterPro" id="IPR001611">
    <property type="entry name" value="Leu-rich_rpt"/>
</dbReference>
<proteinExistence type="predicted"/>
<dbReference type="Gene3D" id="3.80.10.10">
    <property type="entry name" value="Ribonuclease Inhibitor"/>
    <property type="match status" value="1"/>
</dbReference>
<dbReference type="GO" id="GO:0005737">
    <property type="term" value="C:cytoplasm"/>
    <property type="evidence" value="ECO:0007669"/>
    <property type="project" value="TreeGrafter"/>
</dbReference>